<evidence type="ECO:0000313" key="2">
    <source>
        <dbReference type="Proteomes" id="UP001610335"/>
    </source>
</evidence>
<organism evidence="1 2">
    <name type="scientific">Aspergillus cavernicola</name>
    <dbReference type="NCBI Taxonomy" id="176166"/>
    <lineage>
        <taxon>Eukaryota</taxon>
        <taxon>Fungi</taxon>
        <taxon>Dikarya</taxon>
        <taxon>Ascomycota</taxon>
        <taxon>Pezizomycotina</taxon>
        <taxon>Eurotiomycetes</taxon>
        <taxon>Eurotiomycetidae</taxon>
        <taxon>Eurotiales</taxon>
        <taxon>Aspergillaceae</taxon>
        <taxon>Aspergillus</taxon>
        <taxon>Aspergillus subgen. Nidulantes</taxon>
    </lineage>
</organism>
<protein>
    <submittedName>
        <fullName evidence="1">Uncharacterized protein</fullName>
    </submittedName>
</protein>
<evidence type="ECO:0000313" key="1">
    <source>
        <dbReference type="EMBL" id="KAL2826477.1"/>
    </source>
</evidence>
<proteinExistence type="predicted"/>
<accession>A0ABR4IFF5</accession>
<gene>
    <name evidence="1" type="ORF">BDW59DRAFT_160995</name>
</gene>
<sequence length="51" mass="5289">MTSFNISTEGKTVIETWGTSITGKTVVITGPSKGSLEALSSIRLASAYPSI</sequence>
<comment type="caution">
    <text evidence="1">The sequence shown here is derived from an EMBL/GenBank/DDBJ whole genome shotgun (WGS) entry which is preliminary data.</text>
</comment>
<name>A0ABR4IFF5_9EURO</name>
<dbReference type="EMBL" id="JBFXLS010000030">
    <property type="protein sequence ID" value="KAL2826477.1"/>
    <property type="molecule type" value="Genomic_DNA"/>
</dbReference>
<keyword evidence="2" id="KW-1185">Reference proteome</keyword>
<reference evidence="1 2" key="1">
    <citation type="submission" date="2024-07" db="EMBL/GenBank/DDBJ databases">
        <title>Section-level genome sequencing and comparative genomics of Aspergillus sections Usti and Cavernicolus.</title>
        <authorList>
            <consortium name="Lawrence Berkeley National Laboratory"/>
            <person name="Nybo J.L."/>
            <person name="Vesth T.C."/>
            <person name="Theobald S."/>
            <person name="Frisvad J.C."/>
            <person name="Larsen T.O."/>
            <person name="Kjaerboelling I."/>
            <person name="Rothschild-Mancinelli K."/>
            <person name="Lyhne E.K."/>
            <person name="Kogle M.E."/>
            <person name="Barry K."/>
            <person name="Clum A."/>
            <person name="Na H."/>
            <person name="Ledsgaard L."/>
            <person name="Lin J."/>
            <person name="Lipzen A."/>
            <person name="Kuo A."/>
            <person name="Riley R."/>
            <person name="Mondo S."/>
            <person name="LaButti K."/>
            <person name="Haridas S."/>
            <person name="Pangalinan J."/>
            <person name="Salamov A.A."/>
            <person name="Simmons B.A."/>
            <person name="Magnuson J.K."/>
            <person name="Chen J."/>
            <person name="Drula E."/>
            <person name="Henrissat B."/>
            <person name="Wiebenga A."/>
            <person name="Lubbers R.J."/>
            <person name="Gomes A.C."/>
            <person name="Makela M.R."/>
            <person name="Stajich J."/>
            <person name="Grigoriev I.V."/>
            <person name="Mortensen U.H."/>
            <person name="De vries R.P."/>
            <person name="Baker S.E."/>
            <person name="Andersen M.R."/>
        </authorList>
    </citation>
    <scope>NUCLEOTIDE SEQUENCE [LARGE SCALE GENOMIC DNA]</scope>
    <source>
        <strain evidence="1 2">CBS 600.67</strain>
    </source>
</reference>
<dbReference type="Proteomes" id="UP001610335">
    <property type="component" value="Unassembled WGS sequence"/>
</dbReference>